<reference evidence="4 5" key="1">
    <citation type="submission" date="2022-12" db="EMBL/GenBank/DDBJ databases">
        <title>Metagenome assembled genome from gulf of manar.</title>
        <authorList>
            <person name="Kohli P."/>
            <person name="Pk S."/>
            <person name="Venkata Ramana C."/>
            <person name="Sasikala C."/>
        </authorList>
    </citation>
    <scope>NUCLEOTIDE SEQUENCE [LARGE SCALE GENOMIC DNA]</scope>
    <source>
        <strain evidence="4">JB008</strain>
    </source>
</reference>
<comment type="caution">
    <text evidence="4">The sequence shown here is derived from an EMBL/GenBank/DDBJ whole genome shotgun (WGS) entry which is preliminary data.</text>
</comment>
<dbReference type="PROSITE" id="PS51000">
    <property type="entry name" value="HTH_DEOR_2"/>
    <property type="match status" value="1"/>
</dbReference>
<protein>
    <submittedName>
        <fullName evidence="4">DeoR/GlpR family DNA-binding transcription regulator</fullName>
    </submittedName>
</protein>
<dbReference type="SMART" id="SM00420">
    <property type="entry name" value="HTH_DEOR"/>
    <property type="match status" value="1"/>
</dbReference>
<evidence type="ECO:0000313" key="4">
    <source>
        <dbReference type="EMBL" id="MDC7227636.1"/>
    </source>
</evidence>
<dbReference type="GO" id="GO:0003700">
    <property type="term" value="F:DNA-binding transcription factor activity"/>
    <property type="evidence" value="ECO:0007669"/>
    <property type="project" value="InterPro"/>
</dbReference>
<organism evidence="4 5">
    <name type="scientific">Candidatus Thalassospirochaeta sargassi</name>
    <dbReference type="NCBI Taxonomy" id="3119039"/>
    <lineage>
        <taxon>Bacteria</taxon>
        <taxon>Pseudomonadati</taxon>
        <taxon>Spirochaetota</taxon>
        <taxon>Spirochaetia</taxon>
        <taxon>Spirochaetales</taxon>
        <taxon>Spirochaetaceae</taxon>
        <taxon>Candidatus Thalassospirochaeta</taxon>
    </lineage>
</organism>
<dbReference type="InterPro" id="IPR036390">
    <property type="entry name" value="WH_DNA-bd_sf"/>
</dbReference>
<dbReference type="Proteomes" id="UP001221217">
    <property type="component" value="Unassembled WGS sequence"/>
</dbReference>
<dbReference type="GO" id="GO:0003677">
    <property type="term" value="F:DNA binding"/>
    <property type="evidence" value="ECO:0007669"/>
    <property type="project" value="UniProtKB-KW"/>
</dbReference>
<dbReference type="InterPro" id="IPR014036">
    <property type="entry name" value="DeoR-like_C"/>
</dbReference>
<evidence type="ECO:0000259" key="3">
    <source>
        <dbReference type="PROSITE" id="PS51000"/>
    </source>
</evidence>
<dbReference type="EMBL" id="JAQQAL010000029">
    <property type="protein sequence ID" value="MDC7227636.1"/>
    <property type="molecule type" value="Genomic_DNA"/>
</dbReference>
<feature type="domain" description="HTH deoR-type" evidence="3">
    <location>
        <begin position="1"/>
        <end position="56"/>
    </location>
</feature>
<evidence type="ECO:0000256" key="1">
    <source>
        <dbReference type="ARBA" id="ARBA00023015"/>
    </source>
</evidence>
<keyword evidence="1" id="KW-0805">Transcription regulation</keyword>
<dbReference type="PRINTS" id="PR00037">
    <property type="entry name" value="HTHLACR"/>
</dbReference>
<dbReference type="SUPFAM" id="SSF100950">
    <property type="entry name" value="NagB/RpiA/CoA transferase-like"/>
    <property type="match status" value="1"/>
</dbReference>
<dbReference type="Pfam" id="PF08220">
    <property type="entry name" value="HTH_DeoR"/>
    <property type="match status" value="1"/>
</dbReference>
<dbReference type="AlphaFoldDB" id="A0AAJ1IIB8"/>
<keyword evidence="4" id="KW-0238">DNA-binding</keyword>
<dbReference type="Pfam" id="PF00455">
    <property type="entry name" value="DeoRC"/>
    <property type="match status" value="1"/>
</dbReference>
<gene>
    <name evidence="4" type="ORF">PQJ61_12800</name>
</gene>
<dbReference type="PANTHER" id="PTHR30363">
    <property type="entry name" value="HTH-TYPE TRANSCRIPTIONAL REGULATOR SRLR-RELATED"/>
    <property type="match status" value="1"/>
</dbReference>
<dbReference type="InterPro" id="IPR036388">
    <property type="entry name" value="WH-like_DNA-bd_sf"/>
</dbReference>
<dbReference type="InterPro" id="IPR037171">
    <property type="entry name" value="NagB/RpiA_transferase-like"/>
</dbReference>
<proteinExistence type="predicted"/>
<dbReference type="InterPro" id="IPR001034">
    <property type="entry name" value="DeoR_HTH"/>
</dbReference>
<dbReference type="PANTHER" id="PTHR30363:SF44">
    <property type="entry name" value="AGA OPERON TRANSCRIPTIONAL REPRESSOR-RELATED"/>
    <property type="match status" value="1"/>
</dbReference>
<sequence>MSEREKKILDILSDDTTVSIQKISEKLSVSQVTIRSDLNAMEGKGIILRLRGGALPAFHPDVLERQKTNISAKKKIARAAAAMVGDGDTIMISDGTSSSLIPKYLLGKRDVRLVTNSTLILPYARVNPSLHTTLVGGDFKAGTEAIVGAQALAQLENYYVKYVFVGTGGFSVEKGLTSHLQEGAEIVRKMTELGDTVVMTADSSKYNLNGFVKILPLDKIDILITDDGLDSNIQKQISSLGIKLIVV</sequence>
<name>A0AAJ1IIB8_9SPIO</name>
<keyword evidence="2" id="KW-0804">Transcription</keyword>
<accession>A0AAJ1IIB8</accession>
<dbReference type="SUPFAM" id="SSF46785">
    <property type="entry name" value="Winged helix' DNA-binding domain"/>
    <property type="match status" value="1"/>
</dbReference>
<dbReference type="SMART" id="SM01134">
    <property type="entry name" value="DeoRC"/>
    <property type="match status" value="1"/>
</dbReference>
<evidence type="ECO:0000256" key="2">
    <source>
        <dbReference type="ARBA" id="ARBA00023163"/>
    </source>
</evidence>
<dbReference type="Gene3D" id="1.10.10.10">
    <property type="entry name" value="Winged helix-like DNA-binding domain superfamily/Winged helix DNA-binding domain"/>
    <property type="match status" value="1"/>
</dbReference>
<dbReference type="InterPro" id="IPR050313">
    <property type="entry name" value="Carb_Metab_HTH_regulators"/>
</dbReference>
<evidence type="ECO:0000313" key="5">
    <source>
        <dbReference type="Proteomes" id="UP001221217"/>
    </source>
</evidence>